<sequence length="636" mass="68862">MNDDDDDDDDDTITSSASASASGRIVGHYHQQRMQDRRFYVAAFHRPPRLEQLQDALRLGANPNVDLLNFGATALDVASLTADVNLMRILLRAGAHVNHVGRDGFTALHRAVLTGNMAMATLLVTQAAGTTLDIDARTQGSSTAATTTTTTTTTTPLTALQIVFSRGGTPELAQLLIQQGGANVHVREAGGSGESLAHVARTPALLAVLQQHGVDLDEPSTQEGFTPLHYAALKGNLPTVQYLVLEAKARVHLRSRQGYSALHYAAHKGHLQVIQWLTEHGGADPRLADDCGNSAFHTACTVKQTAVVQYFMDTHGFQATDLACTGLTPLHFACLSTTSKRGAGSATNSANTTATDGEEVNDGTDLVRLLIGRQPALKKNAMTLLLLHLAADWSPGICRLLVQEHNFDLTCVHKERTVLHRAARQGTIDTVKCLTELLRTQNLSLDMRDAHGWTALHAAVAQRNVGKVQCLIHAGASVHVSDRHGRTPLHVAVRRVPLPKTESPPTNEEEEANGCDDYHCRSNPTQEPRPTQATTADATTRTTTTIQHPEQEKEWLCIIQLLLRGGADPTAPDKRGDMALAACDSASVLWEMMQTGPALRLFSPWSTPTNPTTSIDRKRPARQAAMVAQKRMKLCR</sequence>
<evidence type="ECO:0000313" key="5">
    <source>
        <dbReference type="EMBL" id="CAE0405419.1"/>
    </source>
</evidence>
<gene>
    <name evidence="5" type="ORF">ACOF00016_LOCUS3446</name>
</gene>
<evidence type="ECO:0000256" key="4">
    <source>
        <dbReference type="SAM" id="MobiDB-lite"/>
    </source>
</evidence>
<feature type="repeat" description="ANK" evidence="3">
    <location>
        <begin position="223"/>
        <end position="256"/>
    </location>
</feature>
<proteinExistence type="predicted"/>
<dbReference type="PROSITE" id="PS50088">
    <property type="entry name" value="ANK_REPEAT"/>
    <property type="match status" value="5"/>
</dbReference>
<keyword evidence="2 3" id="KW-0040">ANK repeat</keyword>
<reference evidence="5" key="1">
    <citation type="submission" date="2021-01" db="EMBL/GenBank/DDBJ databases">
        <authorList>
            <person name="Corre E."/>
            <person name="Pelletier E."/>
            <person name="Niang G."/>
            <person name="Scheremetjew M."/>
            <person name="Finn R."/>
            <person name="Kale V."/>
            <person name="Holt S."/>
            <person name="Cochrane G."/>
            <person name="Meng A."/>
            <person name="Brown T."/>
            <person name="Cohen L."/>
        </authorList>
    </citation>
    <scope>NUCLEOTIDE SEQUENCE</scope>
    <source>
        <strain evidence="5">CCMP127</strain>
    </source>
</reference>
<dbReference type="EMBL" id="HBIM01004027">
    <property type="protein sequence ID" value="CAE0405419.1"/>
    <property type="molecule type" value="Transcribed_RNA"/>
</dbReference>
<protein>
    <submittedName>
        <fullName evidence="5">Uncharacterized protein</fullName>
    </submittedName>
</protein>
<feature type="repeat" description="ANK" evidence="3">
    <location>
        <begin position="103"/>
        <end position="128"/>
    </location>
</feature>
<feature type="region of interest" description="Disordered" evidence="4">
    <location>
        <begin position="498"/>
        <end position="549"/>
    </location>
</feature>
<dbReference type="PRINTS" id="PR01415">
    <property type="entry name" value="ANKYRIN"/>
</dbReference>
<dbReference type="SUPFAM" id="SSF48403">
    <property type="entry name" value="Ankyrin repeat"/>
    <property type="match status" value="2"/>
</dbReference>
<feature type="region of interest" description="Disordered" evidence="4">
    <location>
        <begin position="1"/>
        <end position="26"/>
    </location>
</feature>
<evidence type="ECO:0000256" key="1">
    <source>
        <dbReference type="ARBA" id="ARBA00022737"/>
    </source>
</evidence>
<feature type="compositionally biased region" description="Low complexity" evidence="4">
    <location>
        <begin position="531"/>
        <end position="545"/>
    </location>
</feature>
<feature type="compositionally biased region" description="Acidic residues" evidence="4">
    <location>
        <begin position="1"/>
        <end position="12"/>
    </location>
</feature>
<dbReference type="InterPro" id="IPR002110">
    <property type="entry name" value="Ankyrin_rpt"/>
</dbReference>
<feature type="repeat" description="ANK" evidence="3">
    <location>
        <begin position="70"/>
        <end position="102"/>
    </location>
</feature>
<dbReference type="PANTHER" id="PTHR24173">
    <property type="entry name" value="ANKYRIN REPEAT CONTAINING"/>
    <property type="match status" value="1"/>
</dbReference>
<dbReference type="PROSITE" id="PS50297">
    <property type="entry name" value="ANK_REP_REGION"/>
    <property type="match status" value="5"/>
</dbReference>
<keyword evidence="1" id="KW-0677">Repeat</keyword>
<evidence type="ECO:0000256" key="2">
    <source>
        <dbReference type="ARBA" id="ARBA00023043"/>
    </source>
</evidence>
<dbReference type="InterPro" id="IPR036770">
    <property type="entry name" value="Ankyrin_rpt-contain_sf"/>
</dbReference>
<dbReference type="SMART" id="SM00248">
    <property type="entry name" value="ANK"/>
    <property type="match status" value="10"/>
</dbReference>
<feature type="repeat" description="ANK" evidence="3">
    <location>
        <begin position="257"/>
        <end position="281"/>
    </location>
</feature>
<dbReference type="AlphaFoldDB" id="A0A7S3P418"/>
<accession>A0A7S3P418</accession>
<name>A0A7S3P418_9STRA</name>
<dbReference type="Pfam" id="PF12796">
    <property type="entry name" value="Ank_2"/>
    <property type="match status" value="3"/>
</dbReference>
<dbReference type="PANTHER" id="PTHR24173:SF74">
    <property type="entry name" value="ANKYRIN REPEAT DOMAIN-CONTAINING PROTEIN 16"/>
    <property type="match status" value="1"/>
</dbReference>
<feature type="repeat" description="ANK" evidence="3">
    <location>
        <begin position="451"/>
        <end position="483"/>
    </location>
</feature>
<dbReference type="Gene3D" id="1.25.40.20">
    <property type="entry name" value="Ankyrin repeat-containing domain"/>
    <property type="match status" value="4"/>
</dbReference>
<organism evidence="5">
    <name type="scientific">Amphora coffeiformis</name>
    <dbReference type="NCBI Taxonomy" id="265554"/>
    <lineage>
        <taxon>Eukaryota</taxon>
        <taxon>Sar</taxon>
        <taxon>Stramenopiles</taxon>
        <taxon>Ochrophyta</taxon>
        <taxon>Bacillariophyta</taxon>
        <taxon>Bacillariophyceae</taxon>
        <taxon>Bacillariophycidae</taxon>
        <taxon>Thalassiophysales</taxon>
        <taxon>Catenulaceae</taxon>
        <taxon>Amphora</taxon>
    </lineage>
</organism>
<evidence type="ECO:0000256" key="3">
    <source>
        <dbReference type="PROSITE-ProRule" id="PRU00023"/>
    </source>
</evidence>